<dbReference type="FunCoup" id="A0A6I8NG27">
    <property type="interactions" value="873"/>
</dbReference>
<protein>
    <submittedName>
        <fullName evidence="2">Coiled-coil domain containing 191</fullName>
    </submittedName>
</protein>
<reference evidence="2 3" key="1">
    <citation type="journal article" date="2008" name="Nature">
        <title>Genome analysis of the platypus reveals unique signatures of evolution.</title>
        <authorList>
            <person name="Warren W.C."/>
            <person name="Hillier L.W."/>
            <person name="Marshall Graves J.A."/>
            <person name="Birney E."/>
            <person name="Ponting C.P."/>
            <person name="Grutzner F."/>
            <person name="Belov K."/>
            <person name="Miller W."/>
            <person name="Clarke L."/>
            <person name="Chinwalla A.T."/>
            <person name="Yang S.P."/>
            <person name="Heger A."/>
            <person name="Locke D.P."/>
            <person name="Miethke P."/>
            <person name="Waters P.D."/>
            <person name="Veyrunes F."/>
            <person name="Fulton L."/>
            <person name="Fulton B."/>
            <person name="Graves T."/>
            <person name="Wallis J."/>
            <person name="Puente X.S."/>
            <person name="Lopez-Otin C."/>
            <person name="Ordonez G.R."/>
            <person name="Eichler E.E."/>
            <person name="Chen L."/>
            <person name="Cheng Z."/>
            <person name="Deakin J.E."/>
            <person name="Alsop A."/>
            <person name="Thompson K."/>
            <person name="Kirby P."/>
            <person name="Papenfuss A.T."/>
            <person name="Wakefield M.J."/>
            <person name="Olender T."/>
            <person name="Lancet D."/>
            <person name="Huttley G.A."/>
            <person name="Smit A.F."/>
            <person name="Pask A."/>
            <person name="Temple-Smith P."/>
            <person name="Batzer M.A."/>
            <person name="Walker J.A."/>
            <person name="Konkel M.K."/>
            <person name="Harris R.S."/>
            <person name="Whittington C.M."/>
            <person name="Wong E.S."/>
            <person name="Gemmell N.J."/>
            <person name="Buschiazzo E."/>
            <person name="Vargas Jentzsch I.M."/>
            <person name="Merkel A."/>
            <person name="Schmitz J."/>
            <person name="Zemann A."/>
            <person name="Churakov G."/>
            <person name="Kriegs J.O."/>
            <person name="Brosius J."/>
            <person name="Murchison E.P."/>
            <person name="Sachidanandam R."/>
            <person name="Smith C."/>
            <person name="Hannon G.J."/>
            <person name="Tsend-Ayush E."/>
            <person name="McMillan D."/>
            <person name="Attenborough R."/>
            <person name="Rens W."/>
            <person name="Ferguson-Smith M."/>
            <person name="Lefevre C.M."/>
            <person name="Sharp J.A."/>
            <person name="Nicholas K.R."/>
            <person name="Ray D.A."/>
            <person name="Kube M."/>
            <person name="Reinhardt R."/>
            <person name="Pringle T.H."/>
            <person name="Taylor J."/>
            <person name="Jones R.C."/>
            <person name="Nixon B."/>
            <person name="Dacheux J.L."/>
            <person name="Niwa H."/>
            <person name="Sekita Y."/>
            <person name="Huang X."/>
            <person name="Stark A."/>
            <person name="Kheradpour P."/>
            <person name="Kellis M."/>
            <person name="Flicek P."/>
            <person name="Chen Y."/>
            <person name="Webber C."/>
            <person name="Hardison R."/>
            <person name="Nelson J."/>
            <person name="Hallsworth-Pepin K."/>
            <person name="Delehaunty K."/>
            <person name="Markovic C."/>
            <person name="Minx P."/>
            <person name="Feng Y."/>
            <person name="Kremitzki C."/>
            <person name="Mitreva M."/>
            <person name="Glasscock J."/>
            <person name="Wylie T."/>
            <person name="Wohldmann P."/>
            <person name="Thiru P."/>
            <person name="Nhan M.N."/>
            <person name="Pohl C.S."/>
            <person name="Smith S.M."/>
            <person name="Hou S."/>
            <person name="Nefedov M."/>
            <person name="de Jong P.J."/>
            <person name="Renfree M.B."/>
            <person name="Mardis E.R."/>
            <person name="Wilson R.K."/>
        </authorList>
    </citation>
    <scope>NUCLEOTIDE SEQUENCE [LARGE SCALE GENOMIC DNA]</scope>
    <source>
        <strain evidence="2 3">Glennie</strain>
    </source>
</reference>
<name>A0A6I8NG27_ORNAN</name>
<reference evidence="2" key="2">
    <citation type="submission" date="2025-08" db="UniProtKB">
        <authorList>
            <consortium name="Ensembl"/>
        </authorList>
    </citation>
    <scope>IDENTIFICATION</scope>
    <source>
        <strain evidence="2">Glennie</strain>
    </source>
</reference>
<proteinExistence type="predicted"/>
<keyword evidence="3" id="KW-1185">Reference proteome</keyword>
<feature type="compositionally biased region" description="Basic and acidic residues" evidence="1">
    <location>
        <begin position="650"/>
        <end position="659"/>
    </location>
</feature>
<dbReference type="InParanoid" id="A0A6I8NG27"/>
<dbReference type="KEGG" id="oaa:100092969"/>
<dbReference type="CTD" id="57577"/>
<organism evidence="2 3">
    <name type="scientific">Ornithorhynchus anatinus</name>
    <name type="common">Duckbill platypus</name>
    <dbReference type="NCBI Taxonomy" id="9258"/>
    <lineage>
        <taxon>Eukaryota</taxon>
        <taxon>Metazoa</taxon>
        <taxon>Chordata</taxon>
        <taxon>Craniata</taxon>
        <taxon>Vertebrata</taxon>
        <taxon>Euteleostomi</taxon>
        <taxon>Mammalia</taxon>
        <taxon>Monotremata</taxon>
        <taxon>Ornithorhynchidae</taxon>
        <taxon>Ornithorhynchus</taxon>
    </lineage>
</organism>
<feature type="region of interest" description="Disordered" evidence="1">
    <location>
        <begin position="571"/>
        <end position="601"/>
    </location>
</feature>
<accession>A0A6I8NG27</accession>
<evidence type="ECO:0000313" key="2">
    <source>
        <dbReference type="Ensembl" id="ENSOANP00000039684.1"/>
    </source>
</evidence>
<dbReference type="Bgee" id="ENSOANG00000009514">
    <property type="expression patterns" value="Expressed in testis and 7 other cell types or tissues"/>
</dbReference>
<feature type="compositionally biased region" description="Basic and acidic residues" evidence="1">
    <location>
        <begin position="293"/>
        <end position="303"/>
    </location>
</feature>
<sequence length="926" mass="106477">MASPAGGPHLYRWKRLVTADRAKPRFDNDTVAHWIKKVEQASQFAVSEAFALKDSRFPQRPPSFVADLETSEQLQDQDGTYAEAQKLLHDWLDSKLTPELMRDSGAVGDSALCPGLPPETASLLRFDTFEESYDYLENGEESTTIPQFIQHLLHKEVANSGILGDLDLTDHQKKQKQKDPRLSMELRHQQVKENRLRRQKELEQQRVEAALRKAALAEAQALVQAEQRRRALVAKQEEEEVQREMVKLRRELAARRHTVEEAWKAKRERLQREKEQVATEKPMDQNVPGGLRQPKEEGEKESGGETLEPLVAKGVRDHQETSSQHQSGAPRMQLEDLEDLQESRRPQDPAWSTNADRKPLRQHFSAWFQLVRDRRIQMGKAGALADWRCRLRALRAWRDYAWAQRLQRETRNLENLLREQNRKQQLAVASHRNSVLRRCFTAWQCWSRAEVGKRELELRKEETRRKMAGFLEALSLGLLSSGGSQGVNGAREGTVHRDLHAKQGQGTGGPLPMHEPEAAGACLDSPAWGPEGQIHSPEPHRGPTQTWPTSPPATPLCSPGLTLVQSQEEALQLAASHDDHGHPSGQLRHPSPNLGPGCHPETREKARLWATAVPVAPKRPGPNPGAGRPMRGSQQVTEHANSLSSTTPSLEREGVRQDPHSSFARSRGSLRRPACPHPILKAMEERAVQRAERRRELEDRKRKQEEENLALAKAREEERRRQEIEEKRIQREEKRLLKLKELEKQRRLEQSQRLQAKAKQHYNKTLIRTWGLDPWKALMLKSKENMEAAQAHWRRARQRSCLNTWHRHVQLSRAQLTAQADELHSRVLLRKTFNSWVQYQRNCAALAATASQLQAAFLQKKVLGAWSALVRDGHQAAALHSDWRILQTAFRRWRRLPEFMQEERLREERREQLRRRVAEILPDFRA</sequence>
<dbReference type="GeneTree" id="ENSGT00940000154110"/>
<dbReference type="InterPro" id="IPR052270">
    <property type="entry name" value="CACF_protein"/>
</dbReference>
<dbReference type="OMA" id="NRWKQFT"/>
<dbReference type="AlphaFoldDB" id="A0A6I8NG27"/>
<dbReference type="OrthoDB" id="6256972at2759"/>
<evidence type="ECO:0000313" key="3">
    <source>
        <dbReference type="Proteomes" id="UP000002279"/>
    </source>
</evidence>
<dbReference type="GeneID" id="100092969"/>
<feature type="region of interest" description="Disordered" evidence="1">
    <location>
        <begin position="171"/>
        <end position="197"/>
    </location>
</feature>
<feature type="region of interest" description="Disordered" evidence="1">
    <location>
        <begin position="525"/>
        <end position="553"/>
    </location>
</feature>
<feature type="region of interest" description="Disordered" evidence="1">
    <location>
        <begin position="267"/>
        <end position="307"/>
    </location>
</feature>
<evidence type="ECO:0000256" key="1">
    <source>
        <dbReference type="SAM" id="MobiDB-lite"/>
    </source>
</evidence>
<gene>
    <name evidence="2" type="primary">CCDC191</name>
</gene>
<dbReference type="Ensembl" id="ENSOANT00000046779.1">
    <property type="protein sequence ID" value="ENSOANP00000039684.1"/>
    <property type="gene ID" value="ENSOANG00000009514.5"/>
</dbReference>
<feature type="compositionally biased region" description="Polar residues" evidence="1">
    <location>
        <begin position="632"/>
        <end position="649"/>
    </location>
</feature>
<feature type="compositionally biased region" description="Basic and acidic residues" evidence="1">
    <location>
        <begin position="267"/>
        <end position="283"/>
    </location>
</feature>
<dbReference type="PANTHER" id="PTHR22028:SF5">
    <property type="entry name" value="COILED-COIL DOMAIN-CONTAINING PROTEIN 191"/>
    <property type="match status" value="1"/>
</dbReference>
<feature type="region of interest" description="Disordered" evidence="1">
    <location>
        <begin position="615"/>
        <end position="687"/>
    </location>
</feature>
<dbReference type="RefSeq" id="XP_028931183.1">
    <property type="nucleotide sequence ID" value="XM_029075350.2"/>
</dbReference>
<reference evidence="2" key="3">
    <citation type="submission" date="2025-09" db="UniProtKB">
        <authorList>
            <consortium name="Ensembl"/>
        </authorList>
    </citation>
    <scope>IDENTIFICATION</scope>
    <source>
        <strain evidence="2">Glennie</strain>
    </source>
</reference>
<dbReference type="PANTHER" id="PTHR22028">
    <property type="entry name" value="SFI1 SPINDLE BODY DOMAIN-CONTAINING PROTEIN-RELATED"/>
    <property type="match status" value="1"/>
</dbReference>
<dbReference type="Proteomes" id="UP000002279">
    <property type="component" value="Chromosome 11"/>
</dbReference>